<name>A0A543CYX5_9PSEU</name>
<dbReference type="InterPro" id="IPR041581">
    <property type="entry name" value="Glyoxalase_6"/>
</dbReference>
<evidence type="ECO:0000313" key="3">
    <source>
        <dbReference type="Proteomes" id="UP000315677"/>
    </source>
</evidence>
<dbReference type="InterPro" id="IPR037523">
    <property type="entry name" value="VOC_core"/>
</dbReference>
<evidence type="ECO:0000313" key="2">
    <source>
        <dbReference type="EMBL" id="TQM02304.1"/>
    </source>
</evidence>
<accession>A0A543CYX5</accession>
<dbReference type="SUPFAM" id="SSF54593">
    <property type="entry name" value="Glyoxalase/Bleomycin resistance protein/Dihydroxybiphenyl dioxygenase"/>
    <property type="match status" value="1"/>
</dbReference>
<dbReference type="AlphaFoldDB" id="A0A543CYX5"/>
<dbReference type="PANTHER" id="PTHR35908:SF1">
    <property type="entry name" value="CONSERVED PROTEIN"/>
    <property type="match status" value="1"/>
</dbReference>
<keyword evidence="3" id="KW-1185">Reference proteome</keyword>
<dbReference type="EMBL" id="VFPA01000007">
    <property type="protein sequence ID" value="TQM02304.1"/>
    <property type="molecule type" value="Genomic_DNA"/>
</dbReference>
<organism evidence="2 3">
    <name type="scientific">Pseudonocardia kunmingensis</name>
    <dbReference type="NCBI Taxonomy" id="630975"/>
    <lineage>
        <taxon>Bacteria</taxon>
        <taxon>Bacillati</taxon>
        <taxon>Actinomycetota</taxon>
        <taxon>Actinomycetes</taxon>
        <taxon>Pseudonocardiales</taxon>
        <taxon>Pseudonocardiaceae</taxon>
        <taxon>Pseudonocardia</taxon>
    </lineage>
</organism>
<dbReference type="Pfam" id="PF18029">
    <property type="entry name" value="Glyoxalase_6"/>
    <property type="match status" value="1"/>
</dbReference>
<dbReference type="OrthoDB" id="3295209at2"/>
<dbReference type="Proteomes" id="UP000315677">
    <property type="component" value="Unassembled WGS sequence"/>
</dbReference>
<reference evidence="2 3" key="1">
    <citation type="submission" date="2019-06" db="EMBL/GenBank/DDBJ databases">
        <title>Sequencing the genomes of 1000 actinobacteria strains.</title>
        <authorList>
            <person name="Klenk H.-P."/>
        </authorList>
    </citation>
    <scope>NUCLEOTIDE SEQUENCE [LARGE SCALE GENOMIC DNA]</scope>
    <source>
        <strain evidence="2 3">DSM 45301</strain>
    </source>
</reference>
<evidence type="ECO:0000259" key="1">
    <source>
        <dbReference type="PROSITE" id="PS51819"/>
    </source>
</evidence>
<dbReference type="CDD" id="cd06587">
    <property type="entry name" value="VOC"/>
    <property type="match status" value="1"/>
</dbReference>
<dbReference type="InterPro" id="IPR029068">
    <property type="entry name" value="Glyas_Bleomycin-R_OHBP_Dase"/>
</dbReference>
<comment type="caution">
    <text evidence="2">The sequence shown here is derived from an EMBL/GenBank/DDBJ whole genome shotgun (WGS) entry which is preliminary data.</text>
</comment>
<dbReference type="RefSeq" id="WP_142064145.1">
    <property type="nucleotide sequence ID" value="NZ_VFPA01000007.1"/>
</dbReference>
<sequence>MTTNHTSPGRVQAVVLDSERPAALAEFYRSVLGGEITESGDDYVALAADGVALAFQVVADGGPPAWPHGGRRLHLDVAVPDLDAARARLVELGARVPDFQPGGGEWIVLLDPEGHPCCIAAEV</sequence>
<feature type="domain" description="VOC" evidence="1">
    <location>
        <begin position="10"/>
        <end position="122"/>
    </location>
</feature>
<proteinExistence type="predicted"/>
<protein>
    <recommendedName>
        <fullName evidence="1">VOC domain-containing protein</fullName>
    </recommendedName>
</protein>
<gene>
    <name evidence="2" type="ORF">FB558_8170</name>
</gene>
<dbReference type="PANTHER" id="PTHR35908">
    <property type="entry name" value="HYPOTHETICAL FUSION PROTEIN"/>
    <property type="match status" value="1"/>
</dbReference>
<dbReference type="PROSITE" id="PS51819">
    <property type="entry name" value="VOC"/>
    <property type="match status" value="1"/>
</dbReference>
<dbReference type="Gene3D" id="3.10.180.10">
    <property type="entry name" value="2,3-Dihydroxybiphenyl 1,2-Dioxygenase, domain 1"/>
    <property type="match status" value="1"/>
</dbReference>